<dbReference type="AlphaFoldDB" id="A0A964BUH3"/>
<dbReference type="RefSeq" id="WP_229641523.1">
    <property type="nucleotide sequence ID" value="NZ_JADWDC010000043.1"/>
</dbReference>
<protein>
    <submittedName>
        <fullName evidence="1">Uncharacterized protein</fullName>
    </submittedName>
</protein>
<keyword evidence="2" id="KW-1185">Reference proteome</keyword>
<sequence length="232" mass="26242">MKFYHGTSERYLQQILKDGLQPRGGRYGNWEKCPSRGDCVYLTVAYAPYYGYFTANKEERIVVVEVDSNLLDRVNLLPDEDYIAQASHESAIPGSTLEERTIWVRDRLHTLGNYQEMSLNGLGNCCYRGAIPLEAITRIAIAAPDKTNHLCLMAADPTITLMNFALMRKVYQNLTRAFAGYPVEARTLILDCVATLREKIDAEKFAEYLDLLQAEMETIKVMDVEASRAIAV</sequence>
<proteinExistence type="predicted"/>
<organism evidence="1 2">
    <name type="scientific">Waterburya agarophytonicola KI4</name>
    <dbReference type="NCBI Taxonomy" id="2874699"/>
    <lineage>
        <taxon>Bacteria</taxon>
        <taxon>Bacillati</taxon>
        <taxon>Cyanobacteriota</taxon>
        <taxon>Cyanophyceae</taxon>
        <taxon>Pleurocapsales</taxon>
        <taxon>Hyellaceae</taxon>
        <taxon>Waterburya</taxon>
        <taxon>Waterburya agarophytonicola</taxon>
    </lineage>
</organism>
<gene>
    <name evidence="1" type="ORF">I4641_15805</name>
</gene>
<dbReference type="Proteomes" id="UP000729733">
    <property type="component" value="Unassembled WGS sequence"/>
</dbReference>
<dbReference type="EMBL" id="JADWDC010000043">
    <property type="protein sequence ID" value="MCC0178441.1"/>
    <property type="molecule type" value="Genomic_DNA"/>
</dbReference>
<evidence type="ECO:0000313" key="2">
    <source>
        <dbReference type="Proteomes" id="UP000729733"/>
    </source>
</evidence>
<name>A0A964BUH3_9CYAN</name>
<evidence type="ECO:0000313" key="1">
    <source>
        <dbReference type="EMBL" id="MCC0178441.1"/>
    </source>
</evidence>
<reference evidence="1" key="1">
    <citation type="journal article" date="2021" name="Antonie Van Leeuwenhoek">
        <title>Draft genome and description of Waterburya agarophytonicola gen. nov. sp. nov. (Pleurocapsales, Cyanobacteria): a seaweed symbiont.</title>
        <authorList>
            <person name="Bonthond G."/>
            <person name="Shalygin S."/>
            <person name="Bayer T."/>
            <person name="Weinberger F."/>
        </authorList>
    </citation>
    <scope>NUCLEOTIDE SEQUENCE</scope>
    <source>
        <strain evidence="1">KI4</strain>
    </source>
</reference>
<accession>A0A964BUH3</accession>
<comment type="caution">
    <text evidence="1">The sequence shown here is derived from an EMBL/GenBank/DDBJ whole genome shotgun (WGS) entry which is preliminary data.</text>
</comment>